<reference evidence="2 3" key="1">
    <citation type="journal article" date="2012" name="New Phytol.">
        <title>Insight into trade-off between wood decay and parasitism from the genome of a fungal forest pathogen.</title>
        <authorList>
            <person name="Olson A."/>
            <person name="Aerts A."/>
            <person name="Asiegbu F."/>
            <person name="Belbahri L."/>
            <person name="Bouzid O."/>
            <person name="Broberg A."/>
            <person name="Canback B."/>
            <person name="Coutinho P.M."/>
            <person name="Cullen D."/>
            <person name="Dalman K."/>
            <person name="Deflorio G."/>
            <person name="van Diepen L.T."/>
            <person name="Dunand C."/>
            <person name="Duplessis S."/>
            <person name="Durling M."/>
            <person name="Gonthier P."/>
            <person name="Grimwood J."/>
            <person name="Fossdal C.G."/>
            <person name="Hansson D."/>
            <person name="Henrissat B."/>
            <person name="Hietala A."/>
            <person name="Himmelstrand K."/>
            <person name="Hoffmeister D."/>
            <person name="Hogberg N."/>
            <person name="James T.Y."/>
            <person name="Karlsson M."/>
            <person name="Kohler A."/>
            <person name="Kues U."/>
            <person name="Lee Y.H."/>
            <person name="Lin Y.C."/>
            <person name="Lind M."/>
            <person name="Lindquist E."/>
            <person name="Lombard V."/>
            <person name="Lucas S."/>
            <person name="Lunden K."/>
            <person name="Morin E."/>
            <person name="Murat C."/>
            <person name="Park J."/>
            <person name="Raffaello T."/>
            <person name="Rouze P."/>
            <person name="Salamov A."/>
            <person name="Schmutz J."/>
            <person name="Solheim H."/>
            <person name="Stahlberg J."/>
            <person name="Velez H."/>
            <person name="de Vries R.P."/>
            <person name="Wiebenga A."/>
            <person name="Woodward S."/>
            <person name="Yakovlev I."/>
            <person name="Garbelotto M."/>
            <person name="Martin F."/>
            <person name="Grigoriev I.V."/>
            <person name="Stenlid J."/>
        </authorList>
    </citation>
    <scope>NUCLEOTIDE SEQUENCE [LARGE SCALE GENOMIC DNA]</scope>
    <source>
        <strain evidence="2 3">TC 32-1</strain>
    </source>
</reference>
<gene>
    <name evidence="2" type="ORF">HETIRDRAFT_414650</name>
</gene>
<dbReference type="AlphaFoldDB" id="W4KIW3"/>
<protein>
    <submittedName>
        <fullName evidence="2">Uncharacterized protein</fullName>
    </submittedName>
</protein>
<dbReference type="eggNOG" id="ENOG502T0EC">
    <property type="taxonomic scope" value="Eukaryota"/>
</dbReference>
<dbReference type="GeneID" id="20673193"/>
<feature type="compositionally biased region" description="Polar residues" evidence="1">
    <location>
        <begin position="52"/>
        <end position="69"/>
    </location>
</feature>
<dbReference type="Proteomes" id="UP000030671">
    <property type="component" value="Unassembled WGS sequence"/>
</dbReference>
<evidence type="ECO:0000256" key="1">
    <source>
        <dbReference type="SAM" id="MobiDB-lite"/>
    </source>
</evidence>
<keyword evidence="3" id="KW-1185">Reference proteome</keyword>
<feature type="compositionally biased region" description="Polar residues" evidence="1">
    <location>
        <begin position="76"/>
        <end position="93"/>
    </location>
</feature>
<dbReference type="InParanoid" id="W4KIW3"/>
<dbReference type="OrthoDB" id="3165590at2759"/>
<dbReference type="EMBL" id="KI925455">
    <property type="protein sequence ID" value="ETW85659.1"/>
    <property type="molecule type" value="Genomic_DNA"/>
</dbReference>
<sequence>MPRRPPPTALRLIDGPLPARGKSKFTLPSIPRPTFHPPSTVARGPVPRSREVTSVITANAVTSPQSQPSHLPIPSPVSTGRASPSPSLQSSKLTRGPWDHSRSISVPFDVESVLAPPKRVAVSSGSVQ</sequence>
<organism evidence="2 3">
    <name type="scientific">Heterobasidion irregulare (strain TC 32-1)</name>
    <dbReference type="NCBI Taxonomy" id="747525"/>
    <lineage>
        <taxon>Eukaryota</taxon>
        <taxon>Fungi</taxon>
        <taxon>Dikarya</taxon>
        <taxon>Basidiomycota</taxon>
        <taxon>Agaricomycotina</taxon>
        <taxon>Agaricomycetes</taxon>
        <taxon>Russulales</taxon>
        <taxon>Bondarzewiaceae</taxon>
        <taxon>Heterobasidion</taxon>
        <taxon>Heterobasidion annosum species complex</taxon>
    </lineage>
</organism>
<feature type="region of interest" description="Disordered" evidence="1">
    <location>
        <begin position="1"/>
        <end position="106"/>
    </location>
</feature>
<evidence type="ECO:0000313" key="3">
    <source>
        <dbReference type="Proteomes" id="UP000030671"/>
    </source>
</evidence>
<dbReference type="RefSeq" id="XP_009542494.1">
    <property type="nucleotide sequence ID" value="XM_009544199.1"/>
</dbReference>
<evidence type="ECO:0000313" key="2">
    <source>
        <dbReference type="EMBL" id="ETW85659.1"/>
    </source>
</evidence>
<proteinExistence type="predicted"/>
<name>W4KIW3_HETIT</name>
<dbReference type="HOGENOM" id="CLU_134528_0_0_1"/>
<accession>W4KIW3</accession>
<dbReference type="KEGG" id="hir:HETIRDRAFT_414650"/>